<evidence type="ECO:0000256" key="1">
    <source>
        <dbReference type="ARBA" id="ARBA00022670"/>
    </source>
</evidence>
<name>A0A671WUB4_SPAAU</name>
<dbReference type="Pfam" id="PF00665">
    <property type="entry name" value="rve"/>
    <property type="match status" value="1"/>
</dbReference>
<evidence type="ECO:0000256" key="9">
    <source>
        <dbReference type="ARBA" id="ARBA00023125"/>
    </source>
</evidence>
<dbReference type="GeneTree" id="ENSGT01100000263500"/>
<dbReference type="InterPro" id="IPR050951">
    <property type="entry name" value="Retrovirus_Pol_polyprotein"/>
</dbReference>
<keyword evidence="7" id="KW-0695">RNA-directed DNA polymerase</keyword>
<evidence type="ECO:0000256" key="10">
    <source>
        <dbReference type="ARBA" id="ARBA00023172"/>
    </source>
</evidence>
<feature type="compositionally biased region" description="Polar residues" evidence="13">
    <location>
        <begin position="896"/>
        <end position="907"/>
    </location>
</feature>
<evidence type="ECO:0000256" key="3">
    <source>
        <dbReference type="ARBA" id="ARBA00022750"/>
    </source>
</evidence>
<evidence type="ECO:0000256" key="11">
    <source>
        <dbReference type="ARBA" id="ARBA00023268"/>
    </source>
</evidence>
<evidence type="ECO:0000313" key="17">
    <source>
        <dbReference type="Proteomes" id="UP000472265"/>
    </source>
</evidence>
<keyword evidence="4" id="KW-0378">Hydrolase</keyword>
<dbReference type="FunFam" id="1.10.340.70:FF:000001">
    <property type="entry name" value="Retrovirus-related Pol polyprotein from transposon gypsy-like Protein"/>
    <property type="match status" value="1"/>
</dbReference>
<keyword evidence="1" id="KW-0645">Protease</keyword>
<evidence type="ECO:0000256" key="4">
    <source>
        <dbReference type="ARBA" id="ARBA00022801"/>
    </source>
</evidence>
<dbReference type="Gene3D" id="3.10.20.370">
    <property type="match status" value="1"/>
</dbReference>
<organism evidence="16 17">
    <name type="scientific">Sparus aurata</name>
    <name type="common">Gilthead sea bream</name>
    <dbReference type="NCBI Taxonomy" id="8175"/>
    <lineage>
        <taxon>Eukaryota</taxon>
        <taxon>Metazoa</taxon>
        <taxon>Chordata</taxon>
        <taxon>Craniata</taxon>
        <taxon>Vertebrata</taxon>
        <taxon>Euteleostomi</taxon>
        <taxon>Actinopterygii</taxon>
        <taxon>Neopterygii</taxon>
        <taxon>Teleostei</taxon>
        <taxon>Neoteleostei</taxon>
        <taxon>Acanthomorphata</taxon>
        <taxon>Eupercaria</taxon>
        <taxon>Spariformes</taxon>
        <taxon>Sparidae</taxon>
        <taxon>Sparus</taxon>
    </lineage>
</organism>
<dbReference type="Ensembl" id="ENSSAUT00010044826.1">
    <property type="protein sequence ID" value="ENSSAUP00010042592.1"/>
    <property type="gene ID" value="ENSSAUG00010017885.1"/>
</dbReference>
<dbReference type="AlphaFoldDB" id="A0A671WUB4"/>
<dbReference type="InterPro" id="IPR041577">
    <property type="entry name" value="RT_RNaseH_2"/>
</dbReference>
<feature type="chain" id="PRO_5025449012" description="Gypsy retrotransposon integrase-like protein 1" evidence="14">
    <location>
        <begin position="26"/>
        <end position="945"/>
    </location>
</feature>
<keyword evidence="10" id="KW-0233">DNA recombination</keyword>
<reference evidence="16" key="1">
    <citation type="submission" date="2021-04" db="EMBL/GenBank/DDBJ databases">
        <authorList>
            <consortium name="Wellcome Sanger Institute Data Sharing"/>
        </authorList>
    </citation>
    <scope>NUCLEOTIDE SEQUENCE [LARGE SCALE GENOMIC DNA]</scope>
</reference>
<sequence>MGILGKWHTVCQFGSLALVAEFLVADVPSQEILLGFDFLCKYGAVVDFGRKECRVMGKRFPLIVPADLEKPQAVTVPVHLSRLDEVLIKLRQANLKVKPSKCNLFSSEVKYLGHIISSRGVEADPAKVEAVRQWPVPKNQTEVKSFVGLASYYRRFVKGFAEIARPLHQLTEKGRRFKWTEDCQAAFEQLKLSLMSAPILAYPDPHKTFILDTDASDTGIGAVLSQEEGGQEHVIAYASRALTKQERKYATTKKELLSMVTFTKHFKHYLLGKEFVLRTDHNSLRWLHNFQGLEGQLARWLEQLASFQYKIVHRPGRVHANADALSRLPAFLPASLPTLTEGETAEGPVVQAICAVQRIGAAVPPGQEVEDELAAAQKEDAELQQVIALKGGEKECLGPPNELQRFAPVWAQLQVQGARLVRLPPVNSDAAKQVQVVLPKALVPNVLKQLHNSVTAGHLGVQKLQAKVKDRFYWPGWFGDVKRWCQECVECGSRKTTGQKLCAPVQPTVTSRPYERVALDILGPLPETPDRNKYILVIGDYFSKWTEAFPLPNQEAQTVAKVLVEQWVCRLGAPRTIHTDQGRNFESNLFKEVCQMLNIHKTRTSPYHPQSDGMVERFNRTLLSMLSLFVEENQANWDALLPYVMLAYRSSVHSSTGFTPYKVVFGQEIVLPVDVMLNLDGRERFSAATEYVSRLGDTLSTVVGAVRGHQARASGRQKEAFDVRVKWQYYSEGELVWVRSKARKRGVCPKLQRRYRGPYRVIERITDVLYRLLLVEGGTEVILHYNRLKPFLSPLPETSNQEGTRRQRAVPPRPGGSSSAGWVRWRASGETGRSGERETHRPAHPGPGCASANSQAVTEGERQTGEPPGRIQPSAGPGVQSGETSSQGAWEGERQSPGSTLQENASAPIQGAREGGRRSGRQILQETSQGRQRRPPVWSRDYEMF</sequence>
<dbReference type="SUPFAM" id="SSF56672">
    <property type="entry name" value="DNA/RNA polymerases"/>
    <property type="match status" value="1"/>
</dbReference>
<keyword evidence="6" id="KW-0229">DNA integration</keyword>
<dbReference type="Pfam" id="PF24626">
    <property type="entry name" value="SH3_Tf2-1"/>
    <property type="match status" value="1"/>
</dbReference>
<dbReference type="CDD" id="cd09274">
    <property type="entry name" value="RNase_HI_RT_Ty3"/>
    <property type="match status" value="1"/>
</dbReference>
<dbReference type="InterPro" id="IPR036397">
    <property type="entry name" value="RNaseH_sf"/>
</dbReference>
<reference evidence="16" key="3">
    <citation type="submission" date="2025-09" db="UniProtKB">
        <authorList>
            <consortium name="Ensembl"/>
        </authorList>
    </citation>
    <scope>IDENTIFICATION</scope>
</reference>
<dbReference type="GO" id="GO:0003824">
    <property type="term" value="F:catalytic activity"/>
    <property type="evidence" value="ECO:0007669"/>
    <property type="project" value="UniProtKB-KW"/>
</dbReference>
<evidence type="ECO:0000256" key="5">
    <source>
        <dbReference type="ARBA" id="ARBA00022842"/>
    </source>
</evidence>
<keyword evidence="11" id="KW-0511">Multifunctional enzyme</keyword>
<evidence type="ECO:0000256" key="8">
    <source>
        <dbReference type="ARBA" id="ARBA00022932"/>
    </source>
</evidence>
<evidence type="ECO:0000256" key="6">
    <source>
        <dbReference type="ARBA" id="ARBA00022908"/>
    </source>
</evidence>
<dbReference type="Pfam" id="PF17919">
    <property type="entry name" value="RT_RNaseH_2"/>
    <property type="match status" value="1"/>
</dbReference>
<keyword evidence="5" id="KW-0460">Magnesium</keyword>
<dbReference type="Gene3D" id="3.30.70.270">
    <property type="match status" value="2"/>
</dbReference>
<dbReference type="InterPro" id="IPR043502">
    <property type="entry name" value="DNA/RNA_pol_sf"/>
</dbReference>
<evidence type="ECO:0000256" key="12">
    <source>
        <dbReference type="ARBA" id="ARBA00039658"/>
    </source>
</evidence>
<proteinExistence type="predicted"/>
<dbReference type="InterPro" id="IPR041588">
    <property type="entry name" value="Integrase_H2C2"/>
</dbReference>
<keyword evidence="2" id="KW-0479">Metal-binding</keyword>
<dbReference type="InterPro" id="IPR012337">
    <property type="entry name" value="RNaseH-like_sf"/>
</dbReference>
<evidence type="ECO:0000259" key="15">
    <source>
        <dbReference type="PROSITE" id="PS50994"/>
    </source>
</evidence>
<keyword evidence="8" id="KW-0239">DNA-directed DNA polymerase</keyword>
<feature type="region of interest" description="Disordered" evidence="13">
    <location>
        <begin position="792"/>
        <end position="945"/>
    </location>
</feature>
<feature type="domain" description="Integrase catalytic" evidence="15">
    <location>
        <begin position="509"/>
        <end position="668"/>
    </location>
</feature>
<dbReference type="Pfam" id="PF17921">
    <property type="entry name" value="Integrase_H2C2"/>
    <property type="match status" value="1"/>
</dbReference>
<dbReference type="Gene3D" id="3.30.420.10">
    <property type="entry name" value="Ribonuclease H-like superfamily/Ribonuclease H"/>
    <property type="match status" value="1"/>
</dbReference>
<dbReference type="PANTHER" id="PTHR37984:SF5">
    <property type="entry name" value="PROTEIN NYNRIN-LIKE"/>
    <property type="match status" value="1"/>
</dbReference>
<dbReference type="InterPro" id="IPR043128">
    <property type="entry name" value="Rev_trsase/Diguanyl_cyclase"/>
</dbReference>
<evidence type="ECO:0000256" key="13">
    <source>
        <dbReference type="SAM" id="MobiDB-lite"/>
    </source>
</evidence>
<dbReference type="SUPFAM" id="SSF53098">
    <property type="entry name" value="Ribonuclease H-like"/>
    <property type="match status" value="1"/>
</dbReference>
<dbReference type="PANTHER" id="PTHR37984">
    <property type="entry name" value="PROTEIN CBG26694"/>
    <property type="match status" value="1"/>
</dbReference>
<reference evidence="16" key="2">
    <citation type="submission" date="2025-08" db="UniProtKB">
        <authorList>
            <consortium name="Ensembl"/>
        </authorList>
    </citation>
    <scope>IDENTIFICATION</scope>
</reference>
<dbReference type="OMA" id="KGRRFKW"/>
<dbReference type="GO" id="GO:0003676">
    <property type="term" value="F:nucleic acid binding"/>
    <property type="evidence" value="ECO:0007669"/>
    <property type="project" value="InterPro"/>
</dbReference>
<dbReference type="InterPro" id="IPR001584">
    <property type="entry name" value="Integrase_cat-core"/>
</dbReference>
<dbReference type="PROSITE" id="PS50994">
    <property type="entry name" value="INTEGRASE"/>
    <property type="match status" value="1"/>
</dbReference>
<keyword evidence="9" id="KW-0238">DNA-binding</keyword>
<evidence type="ECO:0000256" key="14">
    <source>
        <dbReference type="SAM" id="SignalP"/>
    </source>
</evidence>
<evidence type="ECO:0000313" key="16">
    <source>
        <dbReference type="Ensembl" id="ENSSAUP00010042592.1"/>
    </source>
</evidence>
<feature type="signal peptide" evidence="14">
    <location>
        <begin position="1"/>
        <end position="25"/>
    </location>
</feature>
<keyword evidence="8" id="KW-0808">Transferase</keyword>
<dbReference type="Gene3D" id="1.10.340.70">
    <property type="match status" value="1"/>
</dbReference>
<evidence type="ECO:0000256" key="7">
    <source>
        <dbReference type="ARBA" id="ARBA00022918"/>
    </source>
</evidence>
<keyword evidence="14" id="KW-0732">Signal</keyword>
<dbReference type="Proteomes" id="UP000472265">
    <property type="component" value="Chromosome 22"/>
</dbReference>
<dbReference type="FunFam" id="3.30.420.10:FF:000032">
    <property type="entry name" value="Retrovirus-related Pol polyprotein from transposon 297-like Protein"/>
    <property type="match status" value="1"/>
</dbReference>
<dbReference type="InParanoid" id="A0A671WUB4"/>
<dbReference type="GO" id="GO:0015074">
    <property type="term" value="P:DNA integration"/>
    <property type="evidence" value="ECO:0007669"/>
    <property type="project" value="InterPro"/>
</dbReference>
<keyword evidence="8" id="KW-0548">Nucleotidyltransferase</keyword>
<accession>A0A671WUB4</accession>
<protein>
    <recommendedName>
        <fullName evidence="12">Gypsy retrotransposon integrase-like protein 1</fullName>
    </recommendedName>
</protein>
<keyword evidence="17" id="KW-1185">Reference proteome</keyword>
<dbReference type="FunFam" id="3.30.70.270:FF:000041">
    <property type="entry name" value="Uncharacterized protein"/>
    <property type="match status" value="1"/>
</dbReference>
<dbReference type="FunFam" id="3.10.20.370:FF:000001">
    <property type="entry name" value="Retrovirus-related Pol polyprotein from transposon 17.6-like protein"/>
    <property type="match status" value="1"/>
</dbReference>
<keyword evidence="3" id="KW-0064">Aspartyl protease</keyword>
<evidence type="ECO:0000256" key="2">
    <source>
        <dbReference type="ARBA" id="ARBA00022723"/>
    </source>
</evidence>
<dbReference type="InterPro" id="IPR056924">
    <property type="entry name" value="SH3_Tf2-1"/>
</dbReference>